<feature type="region of interest" description="Disordered" evidence="1">
    <location>
        <begin position="145"/>
        <end position="177"/>
    </location>
</feature>
<evidence type="ECO:0000313" key="3">
    <source>
        <dbReference type="EMBL" id="CEG45940.1"/>
    </source>
</evidence>
<keyword evidence="2" id="KW-0812">Transmembrane</keyword>
<feature type="region of interest" description="Disordered" evidence="1">
    <location>
        <begin position="71"/>
        <end position="133"/>
    </location>
</feature>
<accession>A0A0P1AYT8</accession>
<feature type="transmembrane region" description="Helical" evidence="2">
    <location>
        <begin position="46"/>
        <end position="65"/>
    </location>
</feature>
<reference evidence="4" key="1">
    <citation type="submission" date="2014-09" db="EMBL/GenBank/DDBJ databases">
        <authorList>
            <person name="Sharma Rahul"/>
            <person name="Thines Marco"/>
        </authorList>
    </citation>
    <scope>NUCLEOTIDE SEQUENCE [LARGE SCALE GENOMIC DNA]</scope>
</reference>
<feature type="compositionally biased region" description="Polar residues" evidence="1">
    <location>
        <begin position="114"/>
        <end position="133"/>
    </location>
</feature>
<evidence type="ECO:0000313" key="4">
    <source>
        <dbReference type="Proteomes" id="UP000054928"/>
    </source>
</evidence>
<feature type="compositionally biased region" description="Low complexity" evidence="1">
    <location>
        <begin position="71"/>
        <end position="86"/>
    </location>
</feature>
<dbReference type="OrthoDB" id="129662at2759"/>
<dbReference type="RefSeq" id="XP_024582309.1">
    <property type="nucleotide sequence ID" value="XM_024716740.1"/>
</dbReference>
<keyword evidence="2" id="KW-1133">Transmembrane helix</keyword>
<sequence length="177" mass="19086">MMHESKHMNQLNFDRLEEGEDAILTRTSVLRSISHPMARPWSKRGAIALLILCGITFGAIAIATFQGSSNETSNANAAEADSESIATFGGSESYEAGTVEEETSMSHSKYDDNFVNSGSQSYQDDTSASANGILTTSSFDDDFRFQGSSNDASDSNSLWTDKDGSSLASDAQETMRH</sequence>
<dbReference type="EMBL" id="CCYD01001864">
    <property type="protein sequence ID" value="CEG45940.1"/>
    <property type="molecule type" value="Genomic_DNA"/>
</dbReference>
<feature type="compositionally biased region" description="Polar residues" evidence="1">
    <location>
        <begin position="166"/>
        <end position="177"/>
    </location>
</feature>
<organism evidence="3 4">
    <name type="scientific">Plasmopara halstedii</name>
    <name type="common">Downy mildew of sunflower</name>
    <dbReference type="NCBI Taxonomy" id="4781"/>
    <lineage>
        <taxon>Eukaryota</taxon>
        <taxon>Sar</taxon>
        <taxon>Stramenopiles</taxon>
        <taxon>Oomycota</taxon>
        <taxon>Peronosporomycetes</taxon>
        <taxon>Peronosporales</taxon>
        <taxon>Peronosporaceae</taxon>
        <taxon>Plasmopara</taxon>
    </lineage>
</organism>
<feature type="compositionally biased region" description="Polar residues" evidence="1">
    <location>
        <begin position="146"/>
        <end position="159"/>
    </location>
</feature>
<dbReference type="AlphaFoldDB" id="A0A0P1AYT8"/>
<name>A0A0P1AYT8_PLAHL</name>
<dbReference type="GeneID" id="36397328"/>
<evidence type="ECO:0000256" key="2">
    <source>
        <dbReference type="SAM" id="Phobius"/>
    </source>
</evidence>
<proteinExistence type="predicted"/>
<evidence type="ECO:0000256" key="1">
    <source>
        <dbReference type="SAM" id="MobiDB-lite"/>
    </source>
</evidence>
<keyword evidence="4" id="KW-1185">Reference proteome</keyword>
<protein>
    <submittedName>
        <fullName evidence="3">Uncharacterized protein</fullName>
    </submittedName>
</protein>
<dbReference type="Proteomes" id="UP000054928">
    <property type="component" value="Unassembled WGS sequence"/>
</dbReference>
<keyword evidence="2" id="KW-0472">Membrane</keyword>